<organism evidence="2 3">
    <name type="scientific">Natrinema salaciae</name>
    <dbReference type="NCBI Taxonomy" id="1186196"/>
    <lineage>
        <taxon>Archaea</taxon>
        <taxon>Methanobacteriati</taxon>
        <taxon>Methanobacteriota</taxon>
        <taxon>Stenosarchaea group</taxon>
        <taxon>Halobacteria</taxon>
        <taxon>Halobacteriales</taxon>
        <taxon>Natrialbaceae</taxon>
        <taxon>Natrinema</taxon>
    </lineage>
</organism>
<gene>
    <name evidence="2" type="ORF">SAMN04489841_3280</name>
</gene>
<proteinExistence type="predicted"/>
<dbReference type="Proteomes" id="UP000199114">
    <property type="component" value="Unassembled WGS sequence"/>
</dbReference>
<evidence type="ECO:0000259" key="1">
    <source>
        <dbReference type="Pfam" id="PF18545"/>
    </source>
</evidence>
<sequence>MKPVESTSVSVTPADQLSMTVIDLVARTDDTEPIELEPLYDAIDPDLLDSLPDADGFTELEFSYEGYAVTVADADDGVEVTLESAAISADGSTSEFVDTGSSI</sequence>
<evidence type="ECO:0000313" key="2">
    <source>
        <dbReference type="EMBL" id="SER20715.1"/>
    </source>
</evidence>
<feature type="domain" description="Halobacterial output" evidence="1">
    <location>
        <begin position="15"/>
        <end position="81"/>
    </location>
</feature>
<dbReference type="AlphaFoldDB" id="A0A1H9MBA5"/>
<name>A0A1H9MBA5_9EURY</name>
<keyword evidence="3" id="KW-1185">Reference proteome</keyword>
<reference evidence="3" key="1">
    <citation type="submission" date="2016-10" db="EMBL/GenBank/DDBJ databases">
        <authorList>
            <person name="Varghese N."/>
            <person name="Submissions S."/>
        </authorList>
    </citation>
    <scope>NUCLEOTIDE SEQUENCE [LARGE SCALE GENOMIC DNA]</scope>
    <source>
        <strain evidence="3">DSM 25055</strain>
    </source>
</reference>
<evidence type="ECO:0000313" key="3">
    <source>
        <dbReference type="Proteomes" id="UP000199114"/>
    </source>
</evidence>
<dbReference type="Pfam" id="PF18545">
    <property type="entry name" value="HalOD1"/>
    <property type="match status" value="1"/>
</dbReference>
<dbReference type="OrthoDB" id="271604at2157"/>
<accession>A0A1H9MBA5</accession>
<protein>
    <recommendedName>
        <fullName evidence="1">Halobacterial output domain-containing protein</fullName>
    </recommendedName>
</protein>
<dbReference type="InterPro" id="IPR040624">
    <property type="entry name" value="HalOD1"/>
</dbReference>
<dbReference type="EMBL" id="FOFD01000004">
    <property type="protein sequence ID" value="SER20715.1"/>
    <property type="molecule type" value="Genomic_DNA"/>
</dbReference>